<keyword evidence="1" id="KW-0175">Coiled coil</keyword>
<dbReference type="Proteomes" id="UP000175744">
    <property type="component" value="Unassembled WGS sequence"/>
</dbReference>
<feature type="coiled-coil region" evidence="1">
    <location>
        <begin position="374"/>
        <end position="427"/>
    </location>
</feature>
<dbReference type="CDD" id="cd09732">
    <property type="entry name" value="Csx1_III-U"/>
    <property type="match status" value="1"/>
</dbReference>
<dbReference type="PATRIC" id="fig|1121290.3.peg.466"/>
<accession>A0A1E8F0R5</accession>
<comment type="caution">
    <text evidence="2">The sequence shown here is derived from an EMBL/GenBank/DDBJ whole genome shotgun (WGS) entry which is preliminary data.</text>
</comment>
<keyword evidence="3" id="KW-1185">Reference proteome</keyword>
<dbReference type="RefSeq" id="WP_070109430.1">
    <property type="nucleotide sequence ID" value="NZ_LZFO01000005.1"/>
</dbReference>
<evidence type="ECO:0000313" key="3">
    <source>
        <dbReference type="Proteomes" id="UP000175744"/>
    </source>
</evidence>
<name>A0A1E8F0R5_9CLOT</name>
<dbReference type="NCBIfam" id="TIGR02549">
    <property type="entry name" value="CRISPR_DxTHG"/>
    <property type="match status" value="1"/>
</dbReference>
<dbReference type="SUPFAM" id="SSF160980">
    <property type="entry name" value="SSO1389-like"/>
    <property type="match status" value="1"/>
</dbReference>
<reference evidence="2 3" key="1">
    <citation type="submission" date="2016-06" db="EMBL/GenBank/DDBJ databases">
        <title>Genome sequence of Clostridium acetireducens DSM 10703.</title>
        <authorList>
            <person name="Poehlein A."/>
            <person name="Fluechter S."/>
            <person name="Duerre P."/>
            <person name="Daniel R."/>
        </authorList>
    </citation>
    <scope>NUCLEOTIDE SEQUENCE [LARGE SCALE GENOMIC DNA]</scope>
    <source>
        <strain evidence="2 3">DSM 10703</strain>
    </source>
</reference>
<dbReference type="InterPro" id="IPR011742">
    <property type="entry name" value="CRISPR-assoc_prot_TM1812"/>
</dbReference>
<evidence type="ECO:0000313" key="2">
    <source>
        <dbReference type="EMBL" id="OFI07055.1"/>
    </source>
</evidence>
<evidence type="ECO:0000256" key="1">
    <source>
        <dbReference type="SAM" id="Coils"/>
    </source>
</evidence>
<proteinExistence type="predicted"/>
<dbReference type="OrthoDB" id="9777703at2"/>
<dbReference type="EMBL" id="LZFO01000005">
    <property type="protein sequence ID" value="OFI07055.1"/>
    <property type="molecule type" value="Genomic_DNA"/>
</dbReference>
<protein>
    <submittedName>
        <fullName evidence="2">CRISPR-associated (Cas) DxTHG family protein</fullName>
    </submittedName>
</protein>
<dbReference type="InterPro" id="IPR013383">
    <property type="entry name" value="CRISPR-assoc_prot_DxTHG_CS"/>
</dbReference>
<sequence>MGKKFLSVLGTGRYKDCNYVYGEEKNKTRFVQEALIKTFCSNWTKEDKAIIFLTKDARKINWENNKEKGLRDTLKDLKNFSLSVQDVSIVDGKNTEEIWKIYDNIFNVIEEGDEIIFDITHGFRSIPMLVLVILNYAKVIKNIKLKGIYYGAFEARDENTNPPTTPIFELTEFDELLEWTQAVNIFLKYGNSKEITKVSMKNLQEKLRKNVDGSRQTKQFIDRLNDFTNCVYTCRGKLIENVKNNNKKSIACAYKNMEGALEPILDNESKVIKPLTPLFKKIQKRTFDFKNNDNVSTGLAVVKWSIDNNLIQQAYTALEETIKTYVCSKFNLDDSNYENREKLVNKAIKLKFQEKPESEWQIDEKYREGIKKIIDSLDESIIKLADKISQARNDINHFGFSKKVKDYETLSKDIEKYYEEFKEYVETNI</sequence>
<dbReference type="STRING" id="1121290.CLAOCE_04600"/>
<dbReference type="NCBIfam" id="TIGR02221">
    <property type="entry name" value="cas_TM1812"/>
    <property type="match status" value="1"/>
</dbReference>
<dbReference type="AlphaFoldDB" id="A0A1E8F0R5"/>
<gene>
    <name evidence="2" type="ORF">CLOACE_04600</name>
</gene>
<organism evidence="2 3">
    <name type="scientific">Clostridium acetireducens DSM 10703</name>
    <dbReference type="NCBI Taxonomy" id="1121290"/>
    <lineage>
        <taxon>Bacteria</taxon>
        <taxon>Bacillati</taxon>
        <taxon>Bacillota</taxon>
        <taxon>Clostridia</taxon>
        <taxon>Eubacteriales</taxon>
        <taxon>Clostridiaceae</taxon>
        <taxon>Clostridium</taxon>
    </lineage>
</organism>